<keyword evidence="1" id="KW-0611">Plant defense</keyword>
<dbReference type="InterPro" id="IPR001283">
    <property type="entry name" value="CRISP-related"/>
</dbReference>
<dbReference type="SUPFAM" id="SSF55797">
    <property type="entry name" value="PR-1-like"/>
    <property type="match status" value="1"/>
</dbReference>
<dbReference type="PROSITE" id="PS01010">
    <property type="entry name" value="CRISP_2"/>
    <property type="match status" value="1"/>
</dbReference>
<keyword evidence="4" id="KW-1185">Reference proteome</keyword>
<dbReference type="InterPro" id="IPR035940">
    <property type="entry name" value="CAP_sf"/>
</dbReference>
<keyword evidence="1" id="KW-0568">Pathogenesis-related protein</keyword>
<protein>
    <submittedName>
        <fullName evidence="3">Defense-related containing SCP domain</fullName>
    </submittedName>
</protein>
<dbReference type="SMART" id="SM00198">
    <property type="entry name" value="SCP"/>
    <property type="match status" value="1"/>
</dbReference>
<reference evidence="3 4" key="1">
    <citation type="submission" date="2019-12" db="EMBL/GenBank/DDBJ databases">
        <authorList>
            <person name="Alioto T."/>
            <person name="Alioto T."/>
            <person name="Gomez Garrido J."/>
        </authorList>
    </citation>
    <scope>NUCLEOTIDE SEQUENCE [LARGE SCALE GENOMIC DNA]</scope>
</reference>
<dbReference type="EMBL" id="CACTIH010000053">
    <property type="protein sequence ID" value="CAA2942844.1"/>
    <property type="molecule type" value="Genomic_DNA"/>
</dbReference>
<dbReference type="OrthoDB" id="337038at2759"/>
<dbReference type="GO" id="GO:0005576">
    <property type="term" value="C:extracellular region"/>
    <property type="evidence" value="ECO:0007669"/>
    <property type="project" value="InterPro"/>
</dbReference>
<proteinExistence type="predicted"/>
<accession>A0A8S0PKF2</accession>
<dbReference type="Pfam" id="PF00188">
    <property type="entry name" value="CAP"/>
    <property type="match status" value="1"/>
</dbReference>
<dbReference type="PANTHER" id="PTHR10334">
    <property type="entry name" value="CYSTEINE-RICH SECRETORY PROTEIN-RELATED"/>
    <property type="match status" value="1"/>
</dbReference>
<evidence type="ECO:0000256" key="1">
    <source>
        <dbReference type="ARBA" id="ARBA00023265"/>
    </source>
</evidence>
<dbReference type="PRINTS" id="PR00837">
    <property type="entry name" value="V5TPXLIKE"/>
</dbReference>
<name>A0A8S0PKF2_OLEEU</name>
<comment type="caution">
    <text evidence="3">The sequence shown here is derived from an EMBL/GenBank/DDBJ whole genome shotgun (WGS) entry which is preliminary data.</text>
</comment>
<evidence type="ECO:0000313" key="3">
    <source>
        <dbReference type="EMBL" id="CAA2942844.1"/>
    </source>
</evidence>
<gene>
    <name evidence="3" type="ORF">OLEA9_A019272</name>
</gene>
<dbReference type="AlphaFoldDB" id="A0A8S0PKF2"/>
<feature type="domain" description="SCP" evidence="2">
    <location>
        <begin position="1"/>
        <end position="111"/>
    </location>
</feature>
<evidence type="ECO:0000259" key="2">
    <source>
        <dbReference type="SMART" id="SM00198"/>
    </source>
</evidence>
<dbReference type="Proteomes" id="UP000594638">
    <property type="component" value="Unassembled WGS sequence"/>
</dbReference>
<sequence>MVWNDKGADFARNYVNQRTGDCNLVHSGSRSYGENLAKGSGDFTGKAAVDLWVLEKRNYDYKSNSCVVGECRHYTQVVLRNSLRLGCARARCNNGSWFVSCNYAPPGNFIGQLPY</sequence>
<dbReference type="Gene3D" id="3.40.33.10">
    <property type="entry name" value="CAP"/>
    <property type="match status" value="1"/>
</dbReference>
<evidence type="ECO:0000313" key="4">
    <source>
        <dbReference type="Proteomes" id="UP000594638"/>
    </source>
</evidence>
<dbReference type="InterPro" id="IPR018244">
    <property type="entry name" value="Allrgn_V5/Tpx1_CS"/>
</dbReference>
<dbReference type="Gramene" id="OE9A019272T1">
    <property type="protein sequence ID" value="OE9A019272C1"/>
    <property type="gene ID" value="OE9A019272"/>
</dbReference>
<organism evidence="3 4">
    <name type="scientific">Olea europaea subsp. europaea</name>
    <dbReference type="NCBI Taxonomy" id="158383"/>
    <lineage>
        <taxon>Eukaryota</taxon>
        <taxon>Viridiplantae</taxon>
        <taxon>Streptophyta</taxon>
        <taxon>Embryophyta</taxon>
        <taxon>Tracheophyta</taxon>
        <taxon>Spermatophyta</taxon>
        <taxon>Magnoliopsida</taxon>
        <taxon>eudicotyledons</taxon>
        <taxon>Gunneridae</taxon>
        <taxon>Pentapetalae</taxon>
        <taxon>asterids</taxon>
        <taxon>lamiids</taxon>
        <taxon>Lamiales</taxon>
        <taxon>Oleaceae</taxon>
        <taxon>Oleeae</taxon>
        <taxon>Olea</taxon>
    </lineage>
</organism>
<dbReference type="FunFam" id="3.40.33.10:FF:000004">
    <property type="entry name" value="CAP, cysteine-rich secretory protein, antigen 5"/>
    <property type="match status" value="1"/>
</dbReference>
<dbReference type="InterPro" id="IPR014044">
    <property type="entry name" value="CAP_dom"/>
</dbReference>